<protein>
    <recommendedName>
        <fullName evidence="3">Bifunctional lysine-specific demethylase and histidyl-hydroxylase</fullName>
        <ecNumber evidence="3">1.14.11.-</ecNumber>
    </recommendedName>
</protein>
<feature type="region of interest" description="Disordered" evidence="4">
    <location>
        <begin position="446"/>
        <end position="470"/>
    </location>
</feature>
<dbReference type="PANTHER" id="PTHR13096">
    <property type="entry name" value="MINA53 MYC INDUCED NUCLEAR ANTIGEN"/>
    <property type="match status" value="1"/>
</dbReference>
<dbReference type="Gene3D" id="1.10.10.1500">
    <property type="entry name" value="JmjC domain-containing ribosomal oxygenase (ROX), dimer domain"/>
    <property type="match status" value="1"/>
</dbReference>
<dbReference type="EMBL" id="HBNR01079600">
    <property type="protein sequence ID" value="CAE4656381.1"/>
    <property type="molecule type" value="Transcribed_RNA"/>
</dbReference>
<dbReference type="InterPro" id="IPR003347">
    <property type="entry name" value="JmjC_dom"/>
</dbReference>
<comment type="subcellular location">
    <subcellularLocation>
        <location evidence="3">Nucleus</location>
    </subcellularLocation>
</comment>
<organism evidence="6">
    <name type="scientific">Alexandrium monilatum</name>
    <dbReference type="NCBI Taxonomy" id="311494"/>
    <lineage>
        <taxon>Eukaryota</taxon>
        <taxon>Sar</taxon>
        <taxon>Alveolata</taxon>
        <taxon>Dinophyceae</taxon>
        <taxon>Gonyaulacales</taxon>
        <taxon>Pyrocystaceae</taxon>
        <taxon>Alexandrium</taxon>
    </lineage>
</organism>
<keyword evidence="3" id="KW-0805">Transcription regulation</keyword>
<gene>
    <name evidence="6" type="ORF">AMON00008_LOCUS56811</name>
</gene>
<name>A0A7S4SUA1_9DINO</name>
<comment type="cofactor">
    <cofactor evidence="3">
        <name>Fe(2+)</name>
        <dbReference type="ChEBI" id="CHEBI:29033"/>
    </cofactor>
    <text evidence="3">Binds 1 Fe(2+) ion per subunit.</text>
</comment>
<evidence type="ECO:0000259" key="5">
    <source>
        <dbReference type="PROSITE" id="PS51184"/>
    </source>
</evidence>
<keyword evidence="2 3" id="KW-0408">Iron</keyword>
<dbReference type="InterPro" id="IPR039994">
    <property type="entry name" value="NO66-like"/>
</dbReference>
<feature type="region of interest" description="Disordered" evidence="4">
    <location>
        <begin position="1"/>
        <end position="112"/>
    </location>
</feature>
<evidence type="ECO:0000313" key="6">
    <source>
        <dbReference type="EMBL" id="CAE4656381.1"/>
    </source>
</evidence>
<dbReference type="AlphaFoldDB" id="A0A7S4SUA1"/>
<evidence type="ECO:0000256" key="3">
    <source>
        <dbReference type="RuleBase" id="RU366061"/>
    </source>
</evidence>
<dbReference type="Gene3D" id="3.90.930.40">
    <property type="match status" value="1"/>
</dbReference>
<proteinExistence type="inferred from homology"/>
<feature type="compositionally biased region" description="Low complexity" evidence="4">
    <location>
        <begin position="62"/>
        <end position="79"/>
    </location>
</feature>
<dbReference type="PANTHER" id="PTHR13096:SF8">
    <property type="entry name" value="RIBOSOMAL OXYGENASE 1"/>
    <property type="match status" value="1"/>
</dbReference>
<dbReference type="GO" id="GO:0051864">
    <property type="term" value="F:histone H3K36 demethylase activity"/>
    <property type="evidence" value="ECO:0007669"/>
    <property type="project" value="TreeGrafter"/>
</dbReference>
<keyword evidence="3" id="KW-0560">Oxidoreductase</keyword>
<keyword evidence="3" id="KW-0804">Transcription</keyword>
<dbReference type="SUPFAM" id="SSF51197">
    <property type="entry name" value="Clavaminate synthase-like"/>
    <property type="match status" value="1"/>
</dbReference>
<evidence type="ECO:0000256" key="2">
    <source>
        <dbReference type="ARBA" id="ARBA00023004"/>
    </source>
</evidence>
<feature type="compositionally biased region" description="Low complexity" evidence="4">
    <location>
        <begin position="88"/>
        <end position="103"/>
    </location>
</feature>
<feature type="domain" description="JmjC" evidence="5">
    <location>
        <begin position="218"/>
        <end position="366"/>
    </location>
</feature>
<dbReference type="EC" id="1.14.11.-" evidence="3"/>
<evidence type="ECO:0000256" key="4">
    <source>
        <dbReference type="SAM" id="MobiDB-lite"/>
    </source>
</evidence>
<dbReference type="Pfam" id="PF08007">
    <property type="entry name" value="JmjC_2"/>
    <property type="match status" value="1"/>
</dbReference>
<dbReference type="GO" id="GO:0005506">
    <property type="term" value="F:iron ion binding"/>
    <property type="evidence" value="ECO:0007669"/>
    <property type="project" value="UniProtKB-UniRule"/>
</dbReference>
<dbReference type="Gene3D" id="2.60.120.650">
    <property type="entry name" value="Cupin"/>
    <property type="match status" value="1"/>
</dbReference>
<keyword evidence="3" id="KW-0223">Dioxygenase</keyword>
<accession>A0A7S4SUA1</accession>
<evidence type="ECO:0000256" key="1">
    <source>
        <dbReference type="ARBA" id="ARBA00022723"/>
    </source>
</evidence>
<dbReference type="PROSITE" id="PS51184">
    <property type="entry name" value="JMJC"/>
    <property type="match status" value="1"/>
</dbReference>
<comment type="similarity">
    <text evidence="3">Belongs to the ROX family.</text>
</comment>
<comment type="function">
    <text evidence="3">Oxygenase that can act as both a histone lysine demethylase and a ribosomal histidine hydroxylase.</text>
</comment>
<sequence>MVKRKAQGIVVKRDPVAKAAAAAAPAPPPPPGAEAAEEEEEFEAQPAGQQARRRKKRRRPTAEAATPGAAAASSSSTPAISSMPLPPAGTASCASAAGSGTPAQSPLAPGNERLTPTEVLEWLLWPISPSTFFSEYWEKKPLHVRRGRPYHYGGLFAKADLDRHLREEAADFKYGERINLARFDAEAGRKISLNKGDRGAPVAASDVDAAWAEGASIQAMHPQQYHEPVWRLLTSLERAFAALFGANAYLTPAGRQGLAPHFDDVEVVMLQLEGSKHWRLHAPPEDEEYPLPREYSRDFVPGELGELLLDCTLEPGDLLYLPRGTVHYGVTQGQGSKGAEGPGSFSHHLTVSTYQKTAWCDLLEKALLSALGRAASESIDFRAGLPVGFLGYMGSWHDCEAASSAEAADGRAAFQRRLKGLVGRLQDFIDADEVCDELGVDFMSQRLPPARPSSSNSQGSGSVGGRAEKENGAGTVALGDRVRWLDPSAVRAMISTDPDTSEATVMLFHSCANTRGQHMCKAVEAEEEVGCLRFEAATFLPAIHALYGAGNEFVRCSDLPLADEGDKAALCENLLEAGLLERAPPTG</sequence>
<dbReference type="GO" id="GO:0032453">
    <property type="term" value="F:histone H3K4 demethylase activity"/>
    <property type="evidence" value="ECO:0007669"/>
    <property type="project" value="TreeGrafter"/>
</dbReference>
<reference evidence="6" key="1">
    <citation type="submission" date="2021-01" db="EMBL/GenBank/DDBJ databases">
        <authorList>
            <person name="Corre E."/>
            <person name="Pelletier E."/>
            <person name="Niang G."/>
            <person name="Scheremetjew M."/>
            <person name="Finn R."/>
            <person name="Kale V."/>
            <person name="Holt S."/>
            <person name="Cochrane G."/>
            <person name="Meng A."/>
            <person name="Brown T."/>
            <person name="Cohen L."/>
        </authorList>
    </citation>
    <scope>NUCLEOTIDE SEQUENCE</scope>
    <source>
        <strain evidence="6">CCMP3105</strain>
    </source>
</reference>
<dbReference type="GO" id="GO:0005730">
    <property type="term" value="C:nucleolus"/>
    <property type="evidence" value="ECO:0007669"/>
    <property type="project" value="TreeGrafter"/>
</dbReference>
<keyword evidence="3" id="KW-0539">Nucleus</keyword>
<keyword evidence="1 3" id="KW-0479">Metal-binding</keyword>